<comment type="subcellular location">
    <subcellularLocation>
        <location evidence="1">Nucleus</location>
        <location evidence="1">Nucleolus</location>
    </subcellularLocation>
</comment>
<feature type="domain" description="Nop" evidence="8">
    <location>
        <begin position="297"/>
        <end position="415"/>
    </location>
</feature>
<dbReference type="PROSITE" id="PS51358">
    <property type="entry name" value="NOP"/>
    <property type="match status" value="1"/>
</dbReference>
<dbReference type="OrthoDB" id="6780543at2759"/>
<dbReference type="FunFam" id="1.10.287.4070:FF:000002">
    <property type="entry name" value="Nucleolar protein 56"/>
    <property type="match status" value="1"/>
</dbReference>
<dbReference type="Gene3D" id="1.10.246.90">
    <property type="entry name" value="Nop domain"/>
    <property type="match status" value="1"/>
</dbReference>
<dbReference type="Gene3D" id="1.10.287.4070">
    <property type="match status" value="1"/>
</dbReference>
<dbReference type="GO" id="GO:0031428">
    <property type="term" value="C:box C/D methylation guide snoRNP complex"/>
    <property type="evidence" value="ECO:0007669"/>
    <property type="project" value="InterPro"/>
</dbReference>
<dbReference type="AlphaFoldDB" id="A0A316ULE2"/>
<accession>A0A316ULE2</accession>
<organism evidence="9 10">
    <name type="scientific">Pseudomicrostroma glucosiphilum</name>
    <dbReference type="NCBI Taxonomy" id="1684307"/>
    <lineage>
        <taxon>Eukaryota</taxon>
        <taxon>Fungi</taxon>
        <taxon>Dikarya</taxon>
        <taxon>Basidiomycota</taxon>
        <taxon>Ustilaginomycotina</taxon>
        <taxon>Exobasidiomycetes</taxon>
        <taxon>Microstromatales</taxon>
        <taxon>Microstromatales incertae sedis</taxon>
        <taxon>Pseudomicrostroma</taxon>
    </lineage>
</organism>
<evidence type="ECO:0000256" key="2">
    <source>
        <dbReference type="ARBA" id="ARBA00009211"/>
    </source>
</evidence>
<feature type="compositionally biased region" description="Basic and acidic residues" evidence="7">
    <location>
        <begin position="501"/>
        <end position="531"/>
    </location>
</feature>
<dbReference type="InterPro" id="IPR045056">
    <property type="entry name" value="Nop56/Nop58"/>
</dbReference>
<dbReference type="InterPro" id="IPR002687">
    <property type="entry name" value="Nop_dom"/>
</dbReference>
<dbReference type="InterPro" id="IPR012974">
    <property type="entry name" value="NOP58/56_N"/>
</dbReference>
<gene>
    <name evidence="9" type="ORF">BCV69DRAFT_296328</name>
</gene>
<dbReference type="InterPro" id="IPR042239">
    <property type="entry name" value="Nop_C"/>
</dbReference>
<dbReference type="GeneID" id="37015733"/>
<evidence type="ECO:0000256" key="3">
    <source>
        <dbReference type="ARBA" id="ARBA00022517"/>
    </source>
</evidence>
<feature type="region of interest" description="Disordered" evidence="7">
    <location>
        <begin position="438"/>
        <end position="563"/>
    </location>
</feature>
<name>A0A316ULE2_9BASI</name>
<sequence length="563" mass="61212">MSAPTHVLFECATGCAIFQVTQVEEIAGKTTAVQEAALDIGNFGRMVKLLSFSPFRSAVDALQSCLDISEGVLNDHLKALITQVLLPSGKKNKGLNLGVSERGLAGAIVGELGIGCDTGSTTLELIRGLRLHAEKLISNMQQGDLSKAQLGLGHSYSRSKVKFNVNRSDNMIIQAIALLDTLDKDVNTFAMRVREWYGWHFPELVKLVNDNMLYAKLASFIQAKERLTEDHIEEITDILEGDETVARNIFDAARASMGTEIGEMDMLNIQTFADRVVHLADYRKRMHKYLIEKMHLVAPNLSALLGEIIGARLISHAGSLTNLAKYPASTVQILGAEKALFRALKTKGNTPKYGLIYHASAIARAAPKNKGRMSRFLANKISIASRIDCFSDQPSSKFGEVMNGQVEERLAFYESGKPPSKNADAMSKALRSIEEAAGDLMDVDGKDDDSDSDDSDDDDEPATMPEAVGASDPASKKDKKKEKASKKDKSSSKKDKKSKSKGGDKDVKDEVARAAEKAARKEAKKAAKKSDGGVPGDESIAKDAESGKKDKKEKKKEKKSKSS</sequence>
<evidence type="ECO:0000313" key="9">
    <source>
        <dbReference type="EMBL" id="PWN24025.1"/>
    </source>
</evidence>
<evidence type="ECO:0000256" key="5">
    <source>
        <dbReference type="ARBA" id="ARBA00040742"/>
    </source>
</evidence>
<protein>
    <recommendedName>
        <fullName evidence="5">Nucleolar protein 56</fullName>
    </recommendedName>
</protein>
<reference evidence="9 10" key="1">
    <citation type="journal article" date="2018" name="Mol. Biol. Evol.">
        <title>Broad Genomic Sampling Reveals a Smut Pathogenic Ancestry of the Fungal Clade Ustilaginomycotina.</title>
        <authorList>
            <person name="Kijpornyongpan T."/>
            <person name="Mondo S.J."/>
            <person name="Barry K."/>
            <person name="Sandor L."/>
            <person name="Lee J."/>
            <person name="Lipzen A."/>
            <person name="Pangilinan J."/>
            <person name="LaButti K."/>
            <person name="Hainaut M."/>
            <person name="Henrissat B."/>
            <person name="Grigoriev I.V."/>
            <person name="Spatafora J.W."/>
            <person name="Aime M.C."/>
        </authorList>
    </citation>
    <scope>NUCLEOTIDE SEQUENCE [LARGE SCALE GENOMIC DNA]</scope>
    <source>
        <strain evidence="9 10">MCA 4718</strain>
    </source>
</reference>
<dbReference type="Pfam" id="PF01798">
    <property type="entry name" value="Nop"/>
    <property type="match status" value="1"/>
</dbReference>
<keyword evidence="10" id="KW-1185">Reference proteome</keyword>
<proteinExistence type="inferred from homology"/>
<evidence type="ECO:0000259" key="8">
    <source>
        <dbReference type="PROSITE" id="PS51358"/>
    </source>
</evidence>
<evidence type="ECO:0000313" key="10">
    <source>
        <dbReference type="Proteomes" id="UP000245942"/>
    </source>
</evidence>
<keyword evidence="3" id="KW-0690">Ribosome biogenesis</keyword>
<evidence type="ECO:0000256" key="4">
    <source>
        <dbReference type="ARBA" id="ARBA00023242"/>
    </source>
</evidence>
<dbReference type="Pfam" id="PF08156">
    <property type="entry name" value="NOP5NT"/>
    <property type="match status" value="1"/>
</dbReference>
<evidence type="ECO:0000256" key="6">
    <source>
        <dbReference type="ARBA" id="ARBA00056216"/>
    </source>
</evidence>
<dbReference type="EMBL" id="KZ819321">
    <property type="protein sequence ID" value="PWN24025.1"/>
    <property type="molecule type" value="Genomic_DNA"/>
</dbReference>
<dbReference type="GO" id="GO:0032040">
    <property type="term" value="C:small-subunit processome"/>
    <property type="evidence" value="ECO:0007669"/>
    <property type="project" value="InterPro"/>
</dbReference>
<dbReference type="STRING" id="1684307.A0A316ULE2"/>
<dbReference type="GO" id="GO:0042254">
    <property type="term" value="P:ribosome biogenesis"/>
    <property type="evidence" value="ECO:0007669"/>
    <property type="project" value="UniProtKB-KW"/>
</dbReference>
<dbReference type="SUPFAM" id="SSF89124">
    <property type="entry name" value="Nop domain"/>
    <property type="match status" value="1"/>
</dbReference>
<evidence type="ECO:0000256" key="1">
    <source>
        <dbReference type="ARBA" id="ARBA00004604"/>
    </source>
</evidence>
<dbReference type="InterPro" id="IPR036070">
    <property type="entry name" value="Nop_dom_sf"/>
</dbReference>
<dbReference type="RefSeq" id="XP_025351185.1">
    <property type="nucleotide sequence ID" value="XM_025493999.1"/>
</dbReference>
<evidence type="ECO:0000256" key="7">
    <source>
        <dbReference type="SAM" id="MobiDB-lite"/>
    </source>
</evidence>
<feature type="compositionally biased region" description="Basic residues" evidence="7">
    <location>
        <begin position="551"/>
        <end position="563"/>
    </location>
</feature>
<dbReference type="GO" id="GO:0030515">
    <property type="term" value="F:snoRNA binding"/>
    <property type="evidence" value="ECO:0007669"/>
    <property type="project" value="InterPro"/>
</dbReference>
<comment type="function">
    <text evidence="6">Required for 60S ribosomal subunit synthesis.</text>
</comment>
<dbReference type="FunFam" id="1.10.246.90:FF:000001">
    <property type="entry name" value="Nucleolar protein 56"/>
    <property type="match status" value="1"/>
</dbReference>
<dbReference type="SMART" id="SM00931">
    <property type="entry name" value="NOSIC"/>
    <property type="match status" value="1"/>
</dbReference>
<keyword evidence="4" id="KW-0539">Nucleus</keyword>
<feature type="compositionally biased region" description="Basic and acidic residues" evidence="7">
    <location>
        <begin position="539"/>
        <end position="550"/>
    </location>
</feature>
<dbReference type="PANTHER" id="PTHR10894">
    <property type="entry name" value="NUCLEOLAR PROTEIN 5 NUCLEOLAR PROTEIN NOP5 NOP58"/>
    <property type="match status" value="1"/>
</dbReference>
<comment type="similarity">
    <text evidence="2">Belongs to the NOP5/NOP56 family.</text>
</comment>
<dbReference type="Proteomes" id="UP000245942">
    <property type="component" value="Unassembled WGS sequence"/>
</dbReference>
<dbReference type="InterPro" id="IPR012976">
    <property type="entry name" value="NOSIC"/>
</dbReference>
<dbReference type="PANTHER" id="PTHR10894:SF0">
    <property type="entry name" value="NUCLEOLAR PROTEIN 56"/>
    <property type="match status" value="1"/>
</dbReference>
<feature type="compositionally biased region" description="Acidic residues" evidence="7">
    <location>
        <begin position="441"/>
        <end position="461"/>
    </location>
</feature>